<evidence type="ECO:0000313" key="1">
    <source>
        <dbReference type="EMBL" id="CAK5087525.1"/>
    </source>
</evidence>
<sequence length="172" mass="20692">MEKLHDILFTNSGLIQWRNDSLENLSNEYAKDFQEYEYILNTGETLRGWINTKDFDETKQIIVKWRKEEFVKEHCGDTYNLMNNAEPEQKKILIKNCVDQFPRAYRTWNRETNKKIENFKYMNLNDMDHKYNSWRRKLSPFSLLLNSAYLKFAENLIGKLMATVIPQYSLTL</sequence>
<accession>A0ACB1A7W7</accession>
<keyword evidence="2" id="KW-1185">Reference proteome</keyword>
<reference evidence="1" key="1">
    <citation type="submission" date="2023-11" db="EMBL/GenBank/DDBJ databases">
        <authorList>
            <person name="Poullet M."/>
        </authorList>
    </citation>
    <scope>NUCLEOTIDE SEQUENCE</scope>
    <source>
        <strain evidence="1">E1834</strain>
    </source>
</reference>
<name>A0ACB1A7W7_MELEN</name>
<protein>
    <submittedName>
        <fullName evidence="1">Uncharacterized protein</fullName>
    </submittedName>
</protein>
<dbReference type="Proteomes" id="UP001497535">
    <property type="component" value="Unassembled WGS sequence"/>
</dbReference>
<dbReference type="EMBL" id="CAVMJV010000066">
    <property type="protein sequence ID" value="CAK5087525.1"/>
    <property type="molecule type" value="Genomic_DNA"/>
</dbReference>
<proteinExistence type="predicted"/>
<organism evidence="1 2">
    <name type="scientific">Meloidogyne enterolobii</name>
    <name type="common">Root-knot nematode worm</name>
    <name type="synonym">Meloidogyne mayaguensis</name>
    <dbReference type="NCBI Taxonomy" id="390850"/>
    <lineage>
        <taxon>Eukaryota</taxon>
        <taxon>Metazoa</taxon>
        <taxon>Ecdysozoa</taxon>
        <taxon>Nematoda</taxon>
        <taxon>Chromadorea</taxon>
        <taxon>Rhabditida</taxon>
        <taxon>Tylenchina</taxon>
        <taxon>Tylenchomorpha</taxon>
        <taxon>Tylenchoidea</taxon>
        <taxon>Meloidogynidae</taxon>
        <taxon>Meloidogyninae</taxon>
        <taxon>Meloidogyne</taxon>
    </lineage>
</organism>
<gene>
    <name evidence="1" type="ORF">MENTE1834_LOCUS35121</name>
</gene>
<evidence type="ECO:0000313" key="2">
    <source>
        <dbReference type="Proteomes" id="UP001497535"/>
    </source>
</evidence>
<comment type="caution">
    <text evidence="1">The sequence shown here is derived from an EMBL/GenBank/DDBJ whole genome shotgun (WGS) entry which is preliminary data.</text>
</comment>